<dbReference type="GO" id="GO:0016020">
    <property type="term" value="C:membrane"/>
    <property type="evidence" value="ECO:0007669"/>
    <property type="project" value="TreeGrafter"/>
</dbReference>
<dbReference type="EMBL" id="CP002590">
    <property type="protein sequence ID" value="AEA13687.1"/>
    <property type="molecule type" value="Genomic_DNA"/>
</dbReference>
<dbReference type="eggNOG" id="arCOG01403">
    <property type="taxonomic scope" value="Archaea"/>
</dbReference>
<accession>F2L671</accession>
<keyword evidence="3" id="KW-1185">Reference proteome</keyword>
<dbReference type="PANTHER" id="PTHR45919">
    <property type="entry name" value="GDP-MAN:MAN(3)GLCNAC(2)-PP-DOL ALPHA-1,2-MANNOSYLTRANSFERASE"/>
    <property type="match status" value="1"/>
</dbReference>
<reference key="2">
    <citation type="submission" date="2011-03" db="EMBL/GenBank/DDBJ databases">
        <title>Complete genome sequence of the thermoacidophilic crenarchaeon Thermoproteus uzoniensis 768-20.</title>
        <authorList>
            <person name="Mardanov A.V."/>
            <person name="Gumerov V.M."/>
            <person name="Beletsky A.V."/>
            <person name="Prokofeva M.I."/>
            <person name="Bonch-Osmolovskaya E.A."/>
            <person name="Ravin N.V."/>
            <person name="Skryabin K.G."/>
        </authorList>
    </citation>
    <scope>NUCLEOTIDE SEQUENCE</scope>
    <source>
        <strain>768-20</strain>
    </source>
</reference>
<evidence type="ECO:0000313" key="2">
    <source>
        <dbReference type="EMBL" id="AEA13687.1"/>
    </source>
</evidence>
<dbReference type="Proteomes" id="UP000008138">
    <property type="component" value="Chromosome"/>
</dbReference>
<gene>
    <name evidence="2" type="ordered locus">TUZN_2233</name>
</gene>
<protein>
    <submittedName>
        <fullName evidence="2">Glycosyl transferase, family 1</fullName>
    </submittedName>
</protein>
<dbReference type="SUPFAM" id="SSF53756">
    <property type="entry name" value="UDP-Glycosyltransferase/glycogen phosphorylase"/>
    <property type="match status" value="1"/>
</dbReference>
<dbReference type="InterPro" id="IPR038013">
    <property type="entry name" value="ALG11"/>
</dbReference>
<dbReference type="PANTHER" id="PTHR45919:SF1">
    <property type="entry name" value="GDP-MAN:MAN(3)GLCNAC(2)-PP-DOL ALPHA-1,2-MANNOSYLTRANSFERASE"/>
    <property type="match status" value="1"/>
</dbReference>
<reference evidence="2 3" key="1">
    <citation type="journal article" date="2011" name="J. Bacteriol.">
        <title>Complete genome sequence of the thermoacidophilic crenarchaeon Thermoproteus uzoniensis 768-20.</title>
        <authorList>
            <person name="Mardanov A.V."/>
            <person name="Gumerov V.M."/>
            <person name="Beletsky A.V."/>
            <person name="Prokofeva M.I."/>
            <person name="Bonch-Osmolovskaya E.A."/>
            <person name="Ravin N.V."/>
            <person name="Skryabin K.G."/>
        </authorList>
    </citation>
    <scope>NUCLEOTIDE SEQUENCE [LARGE SCALE GENOMIC DNA]</scope>
    <source>
        <strain evidence="2 3">768-20</strain>
    </source>
</reference>
<sequence length="309" mass="34981">MINSLQGNVTLANMVDIFDIIFIDSPSLFPASKVLIQRQNYIYYIHGAIMSSRPRPILTFKPHRLLMHALTTFITDYNIFRVKDRVYANSLFTAMLSKNALGYKPDILYPPVDIGRVVKYRDYKEPIVSMLARFGASKGWDLTLIAFSEAVNKCGVHNTKLYLMGSVNSNVQATYVNYILGLSRKLGIDDKVKILINPSIDDIYRMLNKSMVFIHVRPNEPFGIVVAEAMAAGAVPIVHKSGGPWFDIVEMGKYGYGFINAEEAADALCRVLTSDREFEKMSNLAKEKADEFSYEKFKDRIDNIISKFT</sequence>
<dbReference type="KEGG" id="tuz:TUZN_2233"/>
<dbReference type="STRING" id="999630.TUZN_2233"/>
<dbReference type="HOGENOM" id="CLU_078143_0_0_2"/>
<dbReference type="GO" id="GO:0004377">
    <property type="term" value="F:GDP-Man:Man(3)GlcNAc(2)-PP-Dol alpha-1,2-mannosyltransferase activity"/>
    <property type="evidence" value="ECO:0007669"/>
    <property type="project" value="InterPro"/>
</dbReference>
<dbReference type="AlphaFoldDB" id="F2L671"/>
<dbReference type="InterPro" id="IPR001296">
    <property type="entry name" value="Glyco_trans_1"/>
</dbReference>
<evidence type="ECO:0000313" key="3">
    <source>
        <dbReference type="Proteomes" id="UP000008138"/>
    </source>
</evidence>
<dbReference type="Pfam" id="PF00534">
    <property type="entry name" value="Glycos_transf_1"/>
    <property type="match status" value="1"/>
</dbReference>
<proteinExistence type="predicted"/>
<organism evidence="2 3">
    <name type="scientific">Thermoproteus uzoniensis (strain 768-20)</name>
    <dbReference type="NCBI Taxonomy" id="999630"/>
    <lineage>
        <taxon>Archaea</taxon>
        <taxon>Thermoproteota</taxon>
        <taxon>Thermoprotei</taxon>
        <taxon>Thermoproteales</taxon>
        <taxon>Thermoproteaceae</taxon>
        <taxon>Thermoproteus</taxon>
    </lineage>
</organism>
<name>F2L671_THEU7</name>
<dbReference type="Gene3D" id="3.40.50.2000">
    <property type="entry name" value="Glycogen Phosphorylase B"/>
    <property type="match status" value="2"/>
</dbReference>
<dbReference type="GO" id="GO:0006487">
    <property type="term" value="P:protein N-linked glycosylation"/>
    <property type="evidence" value="ECO:0007669"/>
    <property type="project" value="TreeGrafter"/>
</dbReference>
<feature type="domain" description="Glycosyl transferase family 1" evidence="1">
    <location>
        <begin position="123"/>
        <end position="287"/>
    </location>
</feature>
<keyword evidence="2" id="KW-0808">Transferase</keyword>
<evidence type="ECO:0000259" key="1">
    <source>
        <dbReference type="Pfam" id="PF00534"/>
    </source>
</evidence>